<dbReference type="Ensembl" id="ENSLLTT00000009477.1">
    <property type="protein sequence ID" value="ENSLLTP00000009132.1"/>
    <property type="gene ID" value="ENSLLTG00000006985.1"/>
</dbReference>
<organism evidence="2 3">
    <name type="scientific">Laticauda laticaudata</name>
    <name type="common">Blue-ringed sea krait</name>
    <name type="synonym">Blue-lipped sea krait</name>
    <dbReference type="NCBI Taxonomy" id="8630"/>
    <lineage>
        <taxon>Eukaryota</taxon>
        <taxon>Metazoa</taxon>
        <taxon>Chordata</taxon>
        <taxon>Craniata</taxon>
        <taxon>Vertebrata</taxon>
        <taxon>Euteleostomi</taxon>
        <taxon>Lepidosauria</taxon>
        <taxon>Squamata</taxon>
        <taxon>Bifurcata</taxon>
        <taxon>Unidentata</taxon>
        <taxon>Episquamata</taxon>
        <taxon>Toxicofera</taxon>
        <taxon>Serpentes</taxon>
        <taxon>Colubroidea</taxon>
        <taxon>Elapidae</taxon>
        <taxon>Laticaudinae</taxon>
        <taxon>Laticauda</taxon>
    </lineage>
</organism>
<dbReference type="Proteomes" id="UP000694406">
    <property type="component" value="Unplaced"/>
</dbReference>
<keyword evidence="1" id="KW-1133">Transmembrane helix</keyword>
<keyword evidence="3" id="KW-1185">Reference proteome</keyword>
<reference evidence="2" key="1">
    <citation type="submission" date="2025-08" db="UniProtKB">
        <authorList>
            <consortium name="Ensembl"/>
        </authorList>
    </citation>
    <scope>IDENTIFICATION</scope>
</reference>
<name>A0A8C5RW77_LATLA</name>
<accession>A0A8C5RW77</accession>
<protein>
    <submittedName>
        <fullName evidence="2">Uncharacterized protein</fullName>
    </submittedName>
</protein>
<evidence type="ECO:0000313" key="2">
    <source>
        <dbReference type="Ensembl" id="ENSLLTP00000009132.1"/>
    </source>
</evidence>
<sequence>MMDIKRMINNFHWFYWQFQLITMTHMMDSFEWWLFHSLLFFTVILLVYIFYVITFIAIHYVEVLCNKL</sequence>
<evidence type="ECO:0000256" key="1">
    <source>
        <dbReference type="SAM" id="Phobius"/>
    </source>
</evidence>
<keyword evidence="1" id="KW-0812">Transmembrane</keyword>
<evidence type="ECO:0000313" key="3">
    <source>
        <dbReference type="Proteomes" id="UP000694406"/>
    </source>
</evidence>
<dbReference type="AlphaFoldDB" id="A0A8C5RW77"/>
<keyword evidence="1" id="KW-0472">Membrane</keyword>
<reference evidence="2" key="2">
    <citation type="submission" date="2025-09" db="UniProtKB">
        <authorList>
            <consortium name="Ensembl"/>
        </authorList>
    </citation>
    <scope>IDENTIFICATION</scope>
</reference>
<proteinExistence type="predicted"/>
<feature type="transmembrane region" description="Helical" evidence="1">
    <location>
        <begin position="33"/>
        <end position="61"/>
    </location>
</feature>